<dbReference type="RefSeq" id="WP_255817651.1">
    <property type="nucleotide sequence ID" value="NZ_CP038804.1"/>
</dbReference>
<gene>
    <name evidence="1" type="ORF">E4N74_11110</name>
</gene>
<dbReference type="Pfam" id="PF10117">
    <property type="entry name" value="McrBC"/>
    <property type="match status" value="1"/>
</dbReference>
<dbReference type="PANTHER" id="PTHR38733:SF1">
    <property type="entry name" value="TYPE IV METHYL-DIRECTED RESTRICTION ENZYME ECOKMCRBC"/>
    <property type="match status" value="1"/>
</dbReference>
<organism evidence="1 2">
    <name type="scientific">Treponema putidum</name>
    <dbReference type="NCBI Taxonomy" id="221027"/>
    <lineage>
        <taxon>Bacteria</taxon>
        <taxon>Pseudomonadati</taxon>
        <taxon>Spirochaetota</taxon>
        <taxon>Spirochaetia</taxon>
        <taxon>Spirochaetales</taxon>
        <taxon>Treponemataceae</taxon>
        <taxon>Treponema</taxon>
    </lineage>
</organism>
<dbReference type="PANTHER" id="PTHR38733">
    <property type="entry name" value="PROTEIN MCRC"/>
    <property type="match status" value="1"/>
</dbReference>
<dbReference type="Proteomes" id="UP001058682">
    <property type="component" value="Chromosome"/>
</dbReference>
<reference evidence="1" key="1">
    <citation type="submission" date="2019-04" db="EMBL/GenBank/DDBJ databases">
        <title>Whole genome sequencing of oral phylogroup 2 treponemes.</title>
        <authorList>
            <person name="Chan Y."/>
            <person name="Zeng H.H."/>
            <person name="Yu X.L."/>
            <person name="Leung W.K."/>
            <person name="Watt R.M."/>
        </authorList>
    </citation>
    <scope>NUCLEOTIDE SEQUENCE</scope>
    <source>
        <strain evidence="1">OMZ 835</strain>
    </source>
</reference>
<name>A0AAE9MVP6_9SPIR</name>
<dbReference type="InterPro" id="IPR019292">
    <property type="entry name" value="McrC"/>
</dbReference>
<proteinExistence type="predicted"/>
<accession>A0AAE9MVP6</accession>
<dbReference type="AlphaFoldDB" id="A0AAE9MVP6"/>
<sequence>MESIRIADNSSKTLNLPEPVISDLQVIANATLGNIKEKYPNLLIFPQSFGEYGDNLGSQYICSLNDKTIRTGNLMGFVGCNFTELSICSRFSNNNGNDFFLHYLLQKVLCQYVFDWKHSYNEITIFDFLIYLFPYYLNKALSQGLFREYRKFYYNDSKVKGSIDVNKHIQLNVPFAGKIAYSTREYSYDNRITQLIRHTIEYIKTLSFGENLLLGQETRENIRIIIDNTPSYSNHDLHKVFRENLRETQHPYYTEYTPLQKICLQILRHEGLKYDDDSHNQVYGILFDGAWLWEEYIAGVLQDNFAHYTSENSNFKLLECGGKEKQKIIPDYISKDNKIVADAKYIPLSKNYSYGEERAAAIYYKTIMYMLRFSSKHGILIYPTQSIAEPKKYKIIDTDNYLTEFPFIIPIEQTGSYNDYCVKIIKEEDRFNMLISNAKEILPLNPS</sequence>
<dbReference type="EMBL" id="CP038804">
    <property type="protein sequence ID" value="UTY34490.1"/>
    <property type="molecule type" value="Genomic_DNA"/>
</dbReference>
<keyword evidence="1" id="KW-0255">Endonuclease</keyword>
<keyword evidence="1" id="KW-0540">Nuclease</keyword>
<evidence type="ECO:0000313" key="1">
    <source>
        <dbReference type="EMBL" id="UTY34490.1"/>
    </source>
</evidence>
<protein>
    <submittedName>
        <fullName evidence="1">Restriction endonuclease</fullName>
    </submittedName>
</protein>
<dbReference type="GO" id="GO:0004519">
    <property type="term" value="F:endonuclease activity"/>
    <property type="evidence" value="ECO:0007669"/>
    <property type="project" value="UniProtKB-KW"/>
</dbReference>
<keyword evidence="1" id="KW-0378">Hydrolase</keyword>
<evidence type="ECO:0000313" key="2">
    <source>
        <dbReference type="Proteomes" id="UP001058682"/>
    </source>
</evidence>
<dbReference type="REBASE" id="647148">
    <property type="entry name" value="Tpu835McrBCP"/>
</dbReference>